<dbReference type="Proteomes" id="UP000179001">
    <property type="component" value="Unassembled WGS sequence"/>
</dbReference>
<name>A0A1F5T3A1_9BACT</name>
<dbReference type="InterPro" id="IPR013783">
    <property type="entry name" value="Ig-like_fold"/>
</dbReference>
<keyword evidence="1" id="KW-0812">Transmembrane</keyword>
<protein>
    <recommendedName>
        <fullName evidence="2">Sporulation stage II protein D amidase enhancer LytB N-terminal domain-containing protein</fullName>
    </recommendedName>
</protein>
<gene>
    <name evidence="3" type="ORF">A2478_01910</name>
</gene>
<dbReference type="NCBIfam" id="TIGR02669">
    <property type="entry name" value="SpoIID_LytB"/>
    <property type="match status" value="1"/>
</dbReference>
<evidence type="ECO:0000313" key="4">
    <source>
        <dbReference type="Proteomes" id="UP000179001"/>
    </source>
</evidence>
<evidence type="ECO:0000256" key="1">
    <source>
        <dbReference type="SAM" id="Phobius"/>
    </source>
</evidence>
<comment type="caution">
    <text evidence="3">The sequence shown here is derived from an EMBL/GenBank/DDBJ whole genome shotgun (WGS) entry which is preliminary data.</text>
</comment>
<organism evidence="3 4">
    <name type="scientific">Candidatus Falkowbacteria bacterium RIFOXYC2_FULL_36_12</name>
    <dbReference type="NCBI Taxonomy" id="1798002"/>
    <lineage>
        <taxon>Bacteria</taxon>
        <taxon>Candidatus Falkowiibacteriota</taxon>
    </lineage>
</organism>
<feature type="domain" description="Sporulation stage II protein D amidase enhancer LytB N-terminal" evidence="2">
    <location>
        <begin position="360"/>
        <end position="451"/>
    </location>
</feature>
<accession>A0A1F5T3A1</accession>
<dbReference type="STRING" id="1798002.A2478_01910"/>
<feature type="transmembrane region" description="Helical" evidence="1">
    <location>
        <begin position="26"/>
        <end position="48"/>
    </location>
</feature>
<dbReference type="InterPro" id="IPR013486">
    <property type="entry name" value="SpoIID/LytB"/>
</dbReference>
<reference evidence="3 4" key="1">
    <citation type="journal article" date="2016" name="Nat. Commun.">
        <title>Thousands of microbial genomes shed light on interconnected biogeochemical processes in an aquifer system.</title>
        <authorList>
            <person name="Anantharaman K."/>
            <person name="Brown C.T."/>
            <person name="Hug L.A."/>
            <person name="Sharon I."/>
            <person name="Castelle C.J."/>
            <person name="Probst A.J."/>
            <person name="Thomas B.C."/>
            <person name="Singh A."/>
            <person name="Wilkins M.J."/>
            <person name="Karaoz U."/>
            <person name="Brodie E.L."/>
            <person name="Williams K.H."/>
            <person name="Hubbard S.S."/>
            <person name="Banfield J.F."/>
        </authorList>
    </citation>
    <scope>NUCLEOTIDE SEQUENCE [LARGE SCALE GENOMIC DNA]</scope>
</reference>
<proteinExistence type="predicted"/>
<dbReference type="GO" id="GO:0030435">
    <property type="term" value="P:sporulation resulting in formation of a cellular spore"/>
    <property type="evidence" value="ECO:0007669"/>
    <property type="project" value="InterPro"/>
</dbReference>
<dbReference type="EMBL" id="MFGJ01000001">
    <property type="protein sequence ID" value="OGF33430.1"/>
    <property type="molecule type" value="Genomic_DNA"/>
</dbReference>
<dbReference type="AlphaFoldDB" id="A0A1F5T3A1"/>
<evidence type="ECO:0000259" key="2">
    <source>
        <dbReference type="Pfam" id="PF08486"/>
    </source>
</evidence>
<evidence type="ECO:0000313" key="3">
    <source>
        <dbReference type="EMBL" id="OGF33430.1"/>
    </source>
</evidence>
<keyword evidence="1" id="KW-0472">Membrane</keyword>
<dbReference type="Gene3D" id="2.60.40.10">
    <property type="entry name" value="Immunoglobulins"/>
    <property type="match status" value="1"/>
</dbReference>
<dbReference type="Pfam" id="PF08486">
    <property type="entry name" value="SpoIID"/>
    <property type="match status" value="1"/>
</dbReference>
<sequence length="535" mass="61118">MKFEDIKQIKEKTERTIHTKSENSNLFLNIFIVFLIIFSVSLALRITYDMIVEKKSFKEILLINSAEAAELENQAQLVMQSHTHVNIRPNTGFTFTLKYLNTGTSTWTKQNVYLKSLTTALKFRHTFWPDPFLPAQLKESTVAPGEYGTFVFALDSPTNLNNNYSGDFVLVNDNVMIQGGKATVTMQVVENPENIVTEPETTPESNENNNDSNQIQACTLNFRISSLIDGSANPVDNQSCVTSFNLPQDGPLIRVGLFYTNEIITVKNTKEWKVFDANDILLDTVPANVERSFFFNDEAKLYSFDTATQTIRTDKYLQLKNSNDGMYTITSYHNIPSPGSNIDYNDFIGDLEIRYNSSKDRTWVIETLPMETYLKGIQETTNYDPIEYLKTMSVAARTYAMYHYDRNTKHADEYFQVDSKYDQVYKGYVSMQIFPRIGEAVDLTTGIVGTYEDKIIVAPYFSWSDGRTRSYAEVWTYDVPYLISVPTPYTEGRTLFGHGVGIDATDALNRARHDGSTFDQLLKYYYTGISLEKIY</sequence>
<keyword evidence="1" id="KW-1133">Transmembrane helix</keyword>
<dbReference type="InterPro" id="IPR013693">
    <property type="entry name" value="SpoIID/LytB_N"/>
</dbReference>